<feature type="region of interest" description="Disordered" evidence="10">
    <location>
        <begin position="1"/>
        <end position="120"/>
    </location>
</feature>
<keyword evidence="6 9" id="KW-0472">Membrane</keyword>
<keyword evidence="7 9" id="KW-0675">Receptor</keyword>
<keyword evidence="13" id="KW-1185">Reference proteome</keyword>
<dbReference type="Proteomes" id="UP001205566">
    <property type="component" value="Unassembled WGS sequence"/>
</dbReference>
<dbReference type="Pfam" id="PF00448">
    <property type="entry name" value="SRP54"/>
    <property type="match status" value="1"/>
</dbReference>
<dbReference type="Gene3D" id="3.40.50.300">
    <property type="entry name" value="P-loop containing nucleotide triphosphate hydrolases"/>
    <property type="match status" value="1"/>
</dbReference>
<keyword evidence="5 9" id="KW-0342">GTP-binding</keyword>
<organism evidence="12 13">
    <name type="scientific">Microbulbifer elongatus</name>
    <dbReference type="NCBI Taxonomy" id="86173"/>
    <lineage>
        <taxon>Bacteria</taxon>
        <taxon>Pseudomonadati</taxon>
        <taxon>Pseudomonadota</taxon>
        <taxon>Gammaproteobacteria</taxon>
        <taxon>Cellvibrionales</taxon>
        <taxon>Microbulbiferaceae</taxon>
        <taxon>Microbulbifer</taxon>
    </lineage>
</organism>
<dbReference type="InterPro" id="IPR027417">
    <property type="entry name" value="P-loop_NTPase"/>
</dbReference>
<dbReference type="Pfam" id="PF02881">
    <property type="entry name" value="SRP54_N"/>
    <property type="match status" value="1"/>
</dbReference>
<feature type="binding site" evidence="9">
    <location>
        <begin position="376"/>
        <end position="379"/>
    </location>
    <ligand>
        <name>GTP</name>
        <dbReference type="ChEBI" id="CHEBI:37565"/>
    </ligand>
</feature>
<comment type="subcellular location">
    <subcellularLocation>
        <location evidence="9">Cell membrane</location>
        <topology evidence="9">Peripheral membrane protein</topology>
        <orientation evidence="9">Cytoplasmic side</orientation>
    </subcellularLocation>
    <subcellularLocation>
        <location evidence="9">Cytoplasm</location>
    </subcellularLocation>
</comment>
<reference evidence="12" key="1">
    <citation type="thesis" date="2020" institute="Technische Universitat Dresden" country="Dresden, Germany">
        <title>The Agarolytic System of Microbulbifer elongatus PORT2, Isolated from Batu Karas, Pangandaran West Java Indonesia.</title>
        <authorList>
            <person name="Anggraeni S.R."/>
        </authorList>
    </citation>
    <scope>NUCLEOTIDE SEQUENCE</scope>
    <source>
        <strain evidence="12">PORT2</strain>
    </source>
</reference>
<dbReference type="InterPro" id="IPR036225">
    <property type="entry name" value="SRP/SRP_N"/>
</dbReference>
<comment type="caution">
    <text evidence="12">The sequence shown here is derived from an EMBL/GenBank/DDBJ whole genome shotgun (WGS) entry which is preliminary data.</text>
</comment>
<dbReference type="SMART" id="SM00963">
    <property type="entry name" value="SRP54_N"/>
    <property type="match status" value="1"/>
</dbReference>
<comment type="subunit">
    <text evidence="9">Part of the signal recognition particle protein translocation system, which is composed of SRP and FtsY. SRP is a ribonucleoprotein composed of Ffh and a 4.5S RNA molecule.</text>
</comment>
<feature type="compositionally biased region" description="Low complexity" evidence="10">
    <location>
        <begin position="79"/>
        <end position="103"/>
    </location>
</feature>
<proteinExistence type="inferred from homology"/>
<dbReference type="NCBIfam" id="TIGR00064">
    <property type="entry name" value="ftsY"/>
    <property type="match status" value="1"/>
</dbReference>
<keyword evidence="4 9" id="KW-0378">Hydrolase</keyword>
<keyword evidence="1 9" id="KW-1003">Cell membrane</keyword>
<evidence type="ECO:0000256" key="3">
    <source>
        <dbReference type="ARBA" id="ARBA00022741"/>
    </source>
</evidence>
<evidence type="ECO:0000256" key="2">
    <source>
        <dbReference type="ARBA" id="ARBA00022490"/>
    </source>
</evidence>
<evidence type="ECO:0000256" key="1">
    <source>
        <dbReference type="ARBA" id="ARBA00022475"/>
    </source>
</evidence>
<dbReference type="InterPro" id="IPR000897">
    <property type="entry name" value="SRP54_GTPase_dom"/>
</dbReference>
<dbReference type="PROSITE" id="PS00300">
    <property type="entry name" value="SRP54"/>
    <property type="match status" value="1"/>
</dbReference>
<dbReference type="Gene3D" id="1.20.120.140">
    <property type="entry name" value="Signal recognition particle SRP54, nucleotide-binding domain"/>
    <property type="match status" value="1"/>
</dbReference>
<evidence type="ECO:0000256" key="10">
    <source>
        <dbReference type="SAM" id="MobiDB-lite"/>
    </source>
</evidence>
<evidence type="ECO:0000256" key="8">
    <source>
        <dbReference type="ARBA" id="ARBA00048027"/>
    </source>
</evidence>
<dbReference type="InterPro" id="IPR042101">
    <property type="entry name" value="SRP54_N_sf"/>
</dbReference>
<dbReference type="HAMAP" id="MF_00920">
    <property type="entry name" value="FtsY"/>
    <property type="match status" value="1"/>
</dbReference>
<sequence length="428" mass="45572">MIFDFLRKKKPEDQTAEESSPSTEAQNPLVETADEVEFEIPENLKADPSSETATAEIPPAVDAGETLSAEEAPESGFDPVAEVQSPPAPEAPAATEVEAPPAAAEKEAPGPAKEQEKPRKEGFFARIRRGLSRTSSQFAEGMGNLFLGAKEIDEDLMEELETQLLMADVGLDATTEIIDRLTERVSRRELSNGEALYKALQEELAGLLNKVEAPLAIDQAKQPFVILVVGVNGVGKTTTIGKLAHRYLNEGKSVMLAAGDTFRAAAVEQLQVWGSRHNVPVVAQHTGADSASVIFDAIQSAQSRGVDVVIADTAGRLHNKSNLMEELSKVRRVMGKLDSSAPHEVLLVLDAGTGQNALSQAETFKDSAGVSGLVLTKLDGTAKGGVIFALAQKLGIPVRFIGVGEQAEDLQPFVAKDFVAALFNRAQG</sequence>
<dbReference type="SUPFAM" id="SSF47364">
    <property type="entry name" value="Domain of the SRP/SRP receptor G-proteins"/>
    <property type="match status" value="1"/>
</dbReference>
<evidence type="ECO:0000259" key="11">
    <source>
        <dbReference type="PROSITE" id="PS00300"/>
    </source>
</evidence>
<dbReference type="RefSeq" id="WP_255875077.1">
    <property type="nucleotide sequence ID" value="NZ_JACASI010000031.1"/>
</dbReference>
<comment type="similarity">
    <text evidence="9">Belongs to the GTP-binding SRP family. FtsY subfamily.</text>
</comment>
<dbReference type="SMART" id="SM00382">
    <property type="entry name" value="AAA"/>
    <property type="match status" value="1"/>
</dbReference>
<dbReference type="InterPro" id="IPR004390">
    <property type="entry name" value="SR_rcpt_FtsY"/>
</dbReference>
<accession>A0ABT1P4S4</accession>
<name>A0ABT1P4S4_9GAMM</name>
<dbReference type="EMBL" id="JACASI010000031">
    <property type="protein sequence ID" value="MCQ3830086.1"/>
    <property type="molecule type" value="Genomic_DNA"/>
</dbReference>
<feature type="compositionally biased region" description="Polar residues" evidence="10">
    <location>
        <begin position="17"/>
        <end position="26"/>
    </location>
</feature>
<evidence type="ECO:0000256" key="7">
    <source>
        <dbReference type="ARBA" id="ARBA00023170"/>
    </source>
</evidence>
<dbReference type="PANTHER" id="PTHR43134">
    <property type="entry name" value="SIGNAL RECOGNITION PARTICLE RECEPTOR SUBUNIT ALPHA"/>
    <property type="match status" value="1"/>
</dbReference>
<dbReference type="SUPFAM" id="SSF52540">
    <property type="entry name" value="P-loop containing nucleoside triphosphate hydrolases"/>
    <property type="match status" value="1"/>
</dbReference>
<feature type="domain" description="SRP54-type proteins GTP-binding" evidence="11">
    <location>
        <begin position="397"/>
        <end position="410"/>
    </location>
</feature>
<evidence type="ECO:0000256" key="5">
    <source>
        <dbReference type="ARBA" id="ARBA00023134"/>
    </source>
</evidence>
<evidence type="ECO:0000256" key="9">
    <source>
        <dbReference type="HAMAP-Rule" id="MF_00920"/>
    </source>
</evidence>
<dbReference type="PANTHER" id="PTHR43134:SF1">
    <property type="entry name" value="SIGNAL RECOGNITION PARTICLE RECEPTOR SUBUNIT ALPHA"/>
    <property type="match status" value="1"/>
</dbReference>
<evidence type="ECO:0000256" key="6">
    <source>
        <dbReference type="ARBA" id="ARBA00023136"/>
    </source>
</evidence>
<dbReference type="EC" id="3.6.5.4" evidence="9"/>
<feature type="compositionally biased region" description="Basic and acidic residues" evidence="10">
    <location>
        <begin position="104"/>
        <end position="120"/>
    </location>
</feature>
<keyword evidence="2 9" id="KW-0963">Cytoplasm</keyword>
<evidence type="ECO:0000256" key="4">
    <source>
        <dbReference type="ARBA" id="ARBA00022801"/>
    </source>
</evidence>
<dbReference type="SMART" id="SM00962">
    <property type="entry name" value="SRP54"/>
    <property type="match status" value="1"/>
</dbReference>
<evidence type="ECO:0000313" key="13">
    <source>
        <dbReference type="Proteomes" id="UP001205566"/>
    </source>
</evidence>
<gene>
    <name evidence="9 12" type="primary">ftsY</name>
    <name evidence="12" type="ORF">HXX02_11560</name>
</gene>
<dbReference type="InterPro" id="IPR003593">
    <property type="entry name" value="AAA+_ATPase"/>
</dbReference>
<protein>
    <recommendedName>
        <fullName evidence="9">Signal recognition particle receptor FtsY</fullName>
        <shortName evidence="9">SRP receptor</shortName>
        <ecNumber evidence="9">3.6.5.4</ecNumber>
    </recommendedName>
</protein>
<comment type="function">
    <text evidence="9">Involved in targeting and insertion of nascent membrane proteins into the cytoplasmic membrane. Acts as a receptor for the complex formed by the signal recognition particle (SRP) and the ribosome-nascent chain (RNC). Interaction with SRP-RNC leads to the transfer of the RNC complex to the Sec translocase for insertion into the membrane, the hydrolysis of GTP by both Ffh and FtsY, and the dissociation of the SRP-FtsY complex into the individual components.</text>
</comment>
<feature type="binding site" evidence="9">
    <location>
        <begin position="312"/>
        <end position="316"/>
    </location>
    <ligand>
        <name>GTP</name>
        <dbReference type="ChEBI" id="CHEBI:37565"/>
    </ligand>
</feature>
<dbReference type="CDD" id="cd17874">
    <property type="entry name" value="FtsY"/>
    <property type="match status" value="1"/>
</dbReference>
<evidence type="ECO:0000313" key="12">
    <source>
        <dbReference type="EMBL" id="MCQ3830086.1"/>
    </source>
</evidence>
<feature type="binding site" evidence="9">
    <location>
        <begin position="230"/>
        <end position="237"/>
    </location>
    <ligand>
        <name>GTP</name>
        <dbReference type="ChEBI" id="CHEBI:37565"/>
    </ligand>
</feature>
<dbReference type="InterPro" id="IPR013822">
    <property type="entry name" value="Signal_recog_particl_SRP54_hlx"/>
</dbReference>
<comment type="catalytic activity">
    <reaction evidence="8 9">
        <text>GTP + H2O = GDP + phosphate + H(+)</text>
        <dbReference type="Rhea" id="RHEA:19669"/>
        <dbReference type="ChEBI" id="CHEBI:15377"/>
        <dbReference type="ChEBI" id="CHEBI:15378"/>
        <dbReference type="ChEBI" id="CHEBI:37565"/>
        <dbReference type="ChEBI" id="CHEBI:43474"/>
        <dbReference type="ChEBI" id="CHEBI:58189"/>
        <dbReference type="EC" id="3.6.5.4"/>
    </reaction>
</comment>
<keyword evidence="3 9" id="KW-0547">Nucleotide-binding</keyword>